<accession>A0A072PEC8</accession>
<dbReference type="HOGENOM" id="CLU_010194_1_0_1"/>
<dbReference type="PRINTS" id="PR00080">
    <property type="entry name" value="SDRFAMILY"/>
</dbReference>
<proteinExistence type="inferred from homology"/>
<dbReference type="Proteomes" id="UP000027920">
    <property type="component" value="Unassembled WGS sequence"/>
</dbReference>
<evidence type="ECO:0000256" key="1">
    <source>
        <dbReference type="ARBA" id="ARBA00006484"/>
    </source>
</evidence>
<gene>
    <name evidence="3" type="ORF">A1O9_06380</name>
</gene>
<dbReference type="PANTHER" id="PTHR24321">
    <property type="entry name" value="DEHYDROGENASES, SHORT CHAIN"/>
    <property type="match status" value="1"/>
</dbReference>
<dbReference type="SUPFAM" id="SSF51735">
    <property type="entry name" value="NAD(P)-binding Rossmann-fold domains"/>
    <property type="match status" value="1"/>
</dbReference>
<dbReference type="Gene3D" id="3.40.50.720">
    <property type="entry name" value="NAD(P)-binding Rossmann-like Domain"/>
    <property type="match status" value="1"/>
</dbReference>
<dbReference type="InterPro" id="IPR036291">
    <property type="entry name" value="NAD(P)-bd_dom_sf"/>
</dbReference>
<dbReference type="Pfam" id="PF13561">
    <property type="entry name" value="adh_short_C2"/>
    <property type="match status" value="1"/>
</dbReference>
<evidence type="ECO:0008006" key="5">
    <source>
        <dbReference type="Google" id="ProtNLM"/>
    </source>
</evidence>
<dbReference type="EMBL" id="AMGV01000004">
    <property type="protein sequence ID" value="KEF58454.1"/>
    <property type="molecule type" value="Genomic_DNA"/>
</dbReference>
<comment type="caution">
    <text evidence="3">The sequence shown here is derived from an EMBL/GenBank/DDBJ whole genome shotgun (WGS) entry which is preliminary data.</text>
</comment>
<dbReference type="GO" id="GO:0016491">
    <property type="term" value="F:oxidoreductase activity"/>
    <property type="evidence" value="ECO:0007669"/>
    <property type="project" value="UniProtKB-KW"/>
</dbReference>
<dbReference type="InterPro" id="IPR002347">
    <property type="entry name" value="SDR_fam"/>
</dbReference>
<organism evidence="3 4">
    <name type="scientific">Exophiala aquamarina CBS 119918</name>
    <dbReference type="NCBI Taxonomy" id="1182545"/>
    <lineage>
        <taxon>Eukaryota</taxon>
        <taxon>Fungi</taxon>
        <taxon>Dikarya</taxon>
        <taxon>Ascomycota</taxon>
        <taxon>Pezizomycotina</taxon>
        <taxon>Eurotiomycetes</taxon>
        <taxon>Chaetothyriomycetidae</taxon>
        <taxon>Chaetothyriales</taxon>
        <taxon>Herpotrichiellaceae</taxon>
        <taxon>Exophiala</taxon>
    </lineage>
</organism>
<dbReference type="PRINTS" id="PR00081">
    <property type="entry name" value="GDHRDH"/>
</dbReference>
<dbReference type="OrthoDB" id="1669814at2759"/>
<keyword evidence="4" id="KW-1185">Reference proteome</keyword>
<protein>
    <recommendedName>
        <fullName evidence="5">3-oxoacyl-[acyl-carrier protein] reductase</fullName>
    </recommendedName>
</protein>
<evidence type="ECO:0000313" key="3">
    <source>
        <dbReference type="EMBL" id="KEF58454.1"/>
    </source>
</evidence>
<comment type="similarity">
    <text evidence="1">Belongs to the short-chain dehydrogenases/reductases (SDR) family.</text>
</comment>
<dbReference type="STRING" id="1182545.A0A072PEC8"/>
<name>A0A072PEC8_9EURO</name>
<evidence type="ECO:0000256" key="2">
    <source>
        <dbReference type="ARBA" id="ARBA00023002"/>
    </source>
</evidence>
<dbReference type="AlphaFoldDB" id="A0A072PEC8"/>
<dbReference type="PANTHER" id="PTHR24321:SF8">
    <property type="entry name" value="ESTRADIOL 17-BETA-DEHYDROGENASE 8-RELATED"/>
    <property type="match status" value="1"/>
</dbReference>
<dbReference type="GeneID" id="25281297"/>
<dbReference type="VEuPathDB" id="FungiDB:A1O9_06380"/>
<keyword evidence="2" id="KW-0560">Oxidoreductase</keyword>
<dbReference type="RefSeq" id="XP_013261044.1">
    <property type="nucleotide sequence ID" value="XM_013405590.1"/>
</dbReference>
<evidence type="ECO:0000313" key="4">
    <source>
        <dbReference type="Proteomes" id="UP000027920"/>
    </source>
</evidence>
<sequence length="240" mass="25125">MAHLEGKVIAITGAARGIALAAAQLFASGGATLALADTNQAGLNEAIKILGASRDRKHTSAVVDVRNSKEVDAWIAQIIANYGCLDAAVNVVGVYRNNQRLVDETDEGFGFHKDVNATGLFLLFERATPSTVNVASVAGQVGAAGIGSYVANKHAVVSLTRTAAREHPELRINAVAPGIVATPMVKEVEEKQGGPQITTMQCMDRQANPKEIANTIAFLLSDDASFVTGAVYNVDGGMYC</sequence>
<reference evidence="3 4" key="1">
    <citation type="submission" date="2013-03" db="EMBL/GenBank/DDBJ databases">
        <title>The Genome Sequence of Exophiala aquamarina CBS 119918.</title>
        <authorList>
            <consortium name="The Broad Institute Genomics Platform"/>
            <person name="Cuomo C."/>
            <person name="de Hoog S."/>
            <person name="Gorbushina A."/>
            <person name="Walker B."/>
            <person name="Young S.K."/>
            <person name="Zeng Q."/>
            <person name="Gargeya S."/>
            <person name="Fitzgerald M."/>
            <person name="Haas B."/>
            <person name="Abouelleil A."/>
            <person name="Allen A.W."/>
            <person name="Alvarado L."/>
            <person name="Arachchi H.M."/>
            <person name="Berlin A.M."/>
            <person name="Chapman S.B."/>
            <person name="Gainer-Dewar J."/>
            <person name="Goldberg J."/>
            <person name="Griggs A."/>
            <person name="Gujja S."/>
            <person name="Hansen M."/>
            <person name="Howarth C."/>
            <person name="Imamovic A."/>
            <person name="Ireland A."/>
            <person name="Larimer J."/>
            <person name="McCowan C."/>
            <person name="Murphy C."/>
            <person name="Pearson M."/>
            <person name="Poon T.W."/>
            <person name="Priest M."/>
            <person name="Roberts A."/>
            <person name="Saif S."/>
            <person name="Shea T."/>
            <person name="Sisk P."/>
            <person name="Sykes S."/>
            <person name="Wortman J."/>
            <person name="Nusbaum C."/>
            <person name="Birren B."/>
        </authorList>
    </citation>
    <scope>NUCLEOTIDE SEQUENCE [LARGE SCALE GENOMIC DNA]</scope>
    <source>
        <strain evidence="3 4">CBS 119918</strain>
    </source>
</reference>